<sequence>MELGKQEKNVQDLIYLVACAVHEIEPDDEIVRNMDLYEVYILALKQCISATVAVALKSKKEFMTKKTADLWTQSEALAVRKNMLMDMERASILNWMEQNGIWYMPLKGVILKDMYPAFGMREMSDNDILFDPAGRAALHDHMVDLGYRVHLYETDKDDQYMKDPVYFFEMHVSLAEDHLYPKIHEYYKDVKERLVPDEGKKYGYHFTDEDFYIFHVAHAEKHTEHSGDGLRSMIDSYIYLSQKPDMDWKYIEEQLEQLGMLEFESKMRALAFRLFGSAEYGIYERCTEEELRQVETHVRAGKHGTLSTSIEKYINNAMNTNGAKNGKGAYYMHRLFPEKAEMKRNYHVLLKHGWLLPFCYIHRLIRGVVFKQDKIKREMTEINKV</sequence>
<dbReference type="Pfam" id="PF14907">
    <property type="entry name" value="NTP_transf_5"/>
    <property type="match status" value="1"/>
</dbReference>
<evidence type="ECO:0008006" key="3">
    <source>
        <dbReference type="Google" id="ProtNLM"/>
    </source>
</evidence>
<dbReference type="eggNOG" id="ENOG502ZE2V">
    <property type="taxonomic scope" value="Bacteria"/>
</dbReference>
<evidence type="ECO:0000313" key="1">
    <source>
        <dbReference type="EMBL" id="EIM57634.1"/>
    </source>
</evidence>
<organism evidence="1 2">
    <name type="scientific">Eubacterium cellulosolvens (strain ATCC 43171 / JCM 9499 / 6)</name>
    <name type="common">Cillobacterium cellulosolvens</name>
    <dbReference type="NCBI Taxonomy" id="633697"/>
    <lineage>
        <taxon>Bacteria</taxon>
        <taxon>Bacillati</taxon>
        <taxon>Bacillota</taxon>
        <taxon>Clostridia</taxon>
        <taxon>Eubacteriales</taxon>
        <taxon>Eubacteriaceae</taxon>
        <taxon>Eubacterium</taxon>
    </lineage>
</organism>
<keyword evidence="2" id="KW-1185">Reference proteome</keyword>
<protein>
    <recommendedName>
        <fullName evidence="3">Nucleotidyltransferase family protein</fullName>
    </recommendedName>
</protein>
<reference evidence="1 2" key="1">
    <citation type="submission" date="2010-08" db="EMBL/GenBank/DDBJ databases">
        <authorList>
            <consortium name="US DOE Joint Genome Institute (JGI-PGF)"/>
            <person name="Lucas S."/>
            <person name="Copeland A."/>
            <person name="Lapidus A."/>
            <person name="Cheng J.-F."/>
            <person name="Bruce D."/>
            <person name="Goodwin L."/>
            <person name="Pitluck S."/>
            <person name="Land M.L."/>
            <person name="Hauser L."/>
            <person name="Chang Y.-J."/>
            <person name="Anderson I.J."/>
            <person name="Johnson E."/>
            <person name="Mulhopadhyay B."/>
            <person name="Kyrpides N."/>
            <person name="Woyke T.J."/>
        </authorList>
    </citation>
    <scope>NUCLEOTIDE SEQUENCE [LARGE SCALE GENOMIC DNA]</scope>
    <source>
        <strain evidence="1 2">6</strain>
    </source>
</reference>
<dbReference type="InterPro" id="IPR039498">
    <property type="entry name" value="NTP_transf_5"/>
</dbReference>
<reference evidence="1 2" key="2">
    <citation type="submission" date="2012-02" db="EMBL/GenBank/DDBJ databases">
        <title>Improved High-Quality Draft sequence of Eubacterium cellulosolvens 6.</title>
        <authorList>
            <consortium name="US DOE Joint Genome Institute"/>
            <person name="Lucas S."/>
            <person name="Han J."/>
            <person name="Lapidus A."/>
            <person name="Cheng J.-F."/>
            <person name="Goodwin L."/>
            <person name="Pitluck S."/>
            <person name="Peters L."/>
            <person name="Mikhailova N."/>
            <person name="Gu W."/>
            <person name="Detter J.C."/>
            <person name="Han C."/>
            <person name="Tapia R."/>
            <person name="Land M."/>
            <person name="Hauser L."/>
            <person name="Kyrpides N."/>
            <person name="Ivanova N."/>
            <person name="Pagani I."/>
            <person name="Johnson E."/>
            <person name="Mukhopadhyay B."/>
            <person name="Anderson I."/>
            <person name="Woyke T."/>
        </authorList>
    </citation>
    <scope>NUCLEOTIDE SEQUENCE [LARGE SCALE GENOMIC DNA]</scope>
    <source>
        <strain evidence="1 2">6</strain>
    </source>
</reference>
<gene>
    <name evidence="1" type="ORF">EubceDRAFT1_1859</name>
</gene>
<accession>I5AV11</accession>
<dbReference type="STRING" id="633697.EubceDRAFT1_1859"/>
<proteinExistence type="predicted"/>
<dbReference type="OrthoDB" id="9773927at2"/>
<dbReference type="Proteomes" id="UP000005753">
    <property type="component" value="Chromosome"/>
</dbReference>
<evidence type="ECO:0000313" key="2">
    <source>
        <dbReference type="Proteomes" id="UP000005753"/>
    </source>
</evidence>
<dbReference type="HOGENOM" id="CLU_046245_1_1_9"/>
<dbReference type="AlphaFoldDB" id="I5AV11"/>
<name>I5AV11_EUBC6</name>
<dbReference type="EMBL" id="CM001487">
    <property type="protein sequence ID" value="EIM57634.1"/>
    <property type="molecule type" value="Genomic_DNA"/>
</dbReference>